<name>A0A0E9N9K9_SAICN</name>
<evidence type="ECO:0000259" key="6">
    <source>
        <dbReference type="PROSITE" id="PS51745"/>
    </source>
</evidence>
<feature type="domain" description="PB1" evidence="6">
    <location>
        <begin position="461"/>
        <end position="551"/>
    </location>
</feature>
<gene>
    <name evidence="7" type="ORF">G7K_0709-t1</name>
</gene>
<evidence type="ECO:0000313" key="8">
    <source>
        <dbReference type="Proteomes" id="UP000033140"/>
    </source>
</evidence>
<comment type="caution">
    <text evidence="7">The sequence shown here is derived from an EMBL/GenBank/DDBJ whole genome shotgun (WGS) entry which is preliminary data.</text>
</comment>
<dbReference type="RefSeq" id="XP_019027661.1">
    <property type="nucleotide sequence ID" value="XM_019170959.1"/>
</dbReference>
<feature type="region of interest" description="Disordered" evidence="3">
    <location>
        <begin position="437"/>
        <end position="458"/>
    </location>
</feature>
<dbReference type="Pfam" id="PF00564">
    <property type="entry name" value="PB1"/>
    <property type="match status" value="1"/>
</dbReference>
<sequence length="621" mass="67053">MSLYDRTPSRRPGAPVAPSPSFRDSPTPGAASDLGSTLSDTRRRQNKKDEAIRKKIEADLNKKRNAPARQRHTKRAAPGTVSSLRPTQALTVRANITVSEASQLMAARRADCVLVIDDEEHLTGIFTAKDLAFRVVGDAIDARSVTVAHIMTKNPMCTRIDTSATEALETMVRKGFRHLPVCNEEGDVIGLLDITKCFYEAMDRLERAYASSKKLYDALEGVQSEMGGLQQPQQIIAYVEALRQKMSGPNLASVLDGTPPTMVSVRTSVREAATLMRENHTTAILVMDGDNIQGIFTSKDVVLRVIAAGLDPDKCSVVRVMTPHPDTAPMSLSVQGALRKMNDGHYLNLPVTDNDSGEVVGVVDILKLTYATLEQINTIQANDGEGPMWNRFWNTADDETASVHSDSQINRAPTPLSEIAMHSNSPAAPVLTRLDSVLPGDSASQAPESEAQSTPVPLDDEVPFPFKFKAPSGRVHRFQITPKDGFQDLRTAISEKLGAEKEDIGGDSFAISYVDDEGDIVAITSSSDVLDAVDITRRAKREKVDLYVHDPTKAAVPVAVPQPVLAPVSEEVSTVSTTKAAPEPEAKQAISGVPNELLLPSALVTLAVAIVVVFTLGRGKK</sequence>
<dbReference type="SMART" id="SM00116">
    <property type="entry name" value="CBS"/>
    <property type="match status" value="4"/>
</dbReference>
<dbReference type="Gene3D" id="3.10.20.90">
    <property type="entry name" value="Phosphatidylinositol 3-kinase Catalytic Subunit, Chain A, domain 1"/>
    <property type="match status" value="1"/>
</dbReference>
<feature type="compositionally biased region" description="Low complexity" evidence="3">
    <location>
        <begin position="442"/>
        <end position="453"/>
    </location>
</feature>
<evidence type="ECO:0000256" key="3">
    <source>
        <dbReference type="SAM" id="MobiDB-lite"/>
    </source>
</evidence>
<dbReference type="InterPro" id="IPR046342">
    <property type="entry name" value="CBS_dom_sf"/>
</dbReference>
<evidence type="ECO:0000259" key="5">
    <source>
        <dbReference type="PROSITE" id="PS51371"/>
    </source>
</evidence>
<evidence type="ECO:0000256" key="4">
    <source>
        <dbReference type="SAM" id="Phobius"/>
    </source>
</evidence>
<dbReference type="PANTHER" id="PTHR48108">
    <property type="entry name" value="CBS DOMAIN-CONTAINING PROTEIN CBSX2, CHLOROPLASTIC"/>
    <property type="match status" value="1"/>
</dbReference>
<evidence type="ECO:0000313" key="7">
    <source>
        <dbReference type="EMBL" id="GAO46478.1"/>
    </source>
</evidence>
<dbReference type="PANTHER" id="PTHR48108:SF26">
    <property type="entry name" value="CBS DOMAIN-CONTAINING PROTEIN DDB_G0289609"/>
    <property type="match status" value="1"/>
</dbReference>
<reference evidence="7 8" key="2">
    <citation type="journal article" date="2014" name="J. Gen. Appl. Microbiol.">
        <title>The early diverging ascomycetous budding yeast Saitoella complicata has three histone deacetylases belonging to the Clr6, Hos2, and Rpd3 lineages.</title>
        <authorList>
            <person name="Nishida H."/>
            <person name="Matsumoto T."/>
            <person name="Kondo S."/>
            <person name="Hamamoto M."/>
            <person name="Yoshikawa H."/>
        </authorList>
    </citation>
    <scope>NUCLEOTIDE SEQUENCE [LARGE SCALE GENOMIC DNA]</scope>
    <source>
        <strain evidence="7 8">NRRL Y-17804</strain>
    </source>
</reference>
<evidence type="ECO:0008006" key="9">
    <source>
        <dbReference type="Google" id="ProtNLM"/>
    </source>
</evidence>
<evidence type="ECO:0000256" key="1">
    <source>
        <dbReference type="ARBA" id="ARBA00022737"/>
    </source>
</evidence>
<keyword evidence="4" id="KW-1133">Transmembrane helix</keyword>
<dbReference type="InterPro" id="IPR051462">
    <property type="entry name" value="CBS_domain-containing"/>
</dbReference>
<dbReference type="OMA" id="RERKQFF"/>
<dbReference type="InterPro" id="IPR000644">
    <property type="entry name" value="CBS_dom"/>
</dbReference>
<dbReference type="CDD" id="cd17781">
    <property type="entry name" value="CBS_pair_MUG70_1"/>
    <property type="match status" value="1"/>
</dbReference>
<evidence type="ECO:0000256" key="2">
    <source>
        <dbReference type="PROSITE-ProRule" id="PRU00703"/>
    </source>
</evidence>
<feature type="region of interest" description="Disordered" evidence="3">
    <location>
        <begin position="1"/>
        <end position="84"/>
    </location>
</feature>
<accession>A0A0E9N9K9</accession>
<dbReference type="SUPFAM" id="SSF54277">
    <property type="entry name" value="CAD &amp; PB1 domains"/>
    <property type="match status" value="1"/>
</dbReference>
<keyword evidence="1" id="KW-0677">Repeat</keyword>
<dbReference type="PROSITE" id="PS51745">
    <property type="entry name" value="PB1"/>
    <property type="match status" value="1"/>
</dbReference>
<feature type="compositionally biased region" description="Basic residues" evidence="3">
    <location>
        <begin position="63"/>
        <end position="75"/>
    </location>
</feature>
<dbReference type="InterPro" id="IPR000270">
    <property type="entry name" value="PB1_dom"/>
</dbReference>
<reference evidence="7 8" key="1">
    <citation type="journal article" date="2011" name="J. Gen. Appl. Microbiol.">
        <title>Draft genome sequencing of the enigmatic yeast Saitoella complicata.</title>
        <authorList>
            <person name="Nishida H."/>
            <person name="Hamamoto M."/>
            <person name="Sugiyama J."/>
        </authorList>
    </citation>
    <scope>NUCLEOTIDE SEQUENCE [LARGE SCALE GENOMIC DNA]</scope>
    <source>
        <strain evidence="7 8">NRRL Y-17804</strain>
    </source>
</reference>
<dbReference type="Pfam" id="PF00571">
    <property type="entry name" value="CBS"/>
    <property type="match status" value="4"/>
</dbReference>
<dbReference type="STRING" id="698492.A0A0E9N9K9"/>
<protein>
    <recommendedName>
        <fullName evidence="9">CBS domain-containing protein</fullName>
    </recommendedName>
</protein>
<proteinExistence type="predicted"/>
<dbReference type="EMBL" id="BACD03000004">
    <property type="protein sequence ID" value="GAO46478.1"/>
    <property type="molecule type" value="Genomic_DNA"/>
</dbReference>
<dbReference type="InterPro" id="IPR053793">
    <property type="entry name" value="PB1-like"/>
</dbReference>
<dbReference type="CDD" id="cd17782">
    <property type="entry name" value="CBS_pair_MUG70_2"/>
    <property type="match status" value="1"/>
</dbReference>
<dbReference type="AlphaFoldDB" id="A0A0E9N9K9"/>
<feature type="domain" description="CBS" evidence="5">
    <location>
        <begin position="151"/>
        <end position="207"/>
    </location>
</feature>
<keyword evidence="2" id="KW-0129">CBS domain</keyword>
<feature type="compositionally biased region" description="Basic and acidic residues" evidence="3">
    <location>
        <begin position="40"/>
        <end position="62"/>
    </location>
</feature>
<dbReference type="Gene3D" id="3.10.580.10">
    <property type="entry name" value="CBS-domain"/>
    <property type="match status" value="2"/>
</dbReference>
<dbReference type="Proteomes" id="UP000033140">
    <property type="component" value="Unassembled WGS sequence"/>
</dbReference>
<keyword evidence="4" id="KW-0472">Membrane</keyword>
<keyword evidence="4" id="KW-0812">Transmembrane</keyword>
<reference evidence="7 8" key="3">
    <citation type="journal article" date="2015" name="Genome Announc.">
        <title>Draft Genome Sequence of the Archiascomycetous Yeast Saitoella complicata.</title>
        <authorList>
            <person name="Yamauchi K."/>
            <person name="Kondo S."/>
            <person name="Hamamoto M."/>
            <person name="Takahashi Y."/>
            <person name="Ogura Y."/>
            <person name="Hayashi T."/>
            <person name="Nishida H."/>
        </authorList>
    </citation>
    <scope>NUCLEOTIDE SEQUENCE [LARGE SCALE GENOMIC DNA]</scope>
    <source>
        <strain evidence="7 8">NRRL Y-17804</strain>
    </source>
</reference>
<feature type="transmembrane region" description="Helical" evidence="4">
    <location>
        <begin position="597"/>
        <end position="617"/>
    </location>
</feature>
<feature type="domain" description="CBS" evidence="5">
    <location>
        <begin position="321"/>
        <end position="379"/>
    </location>
</feature>
<dbReference type="OrthoDB" id="418595at2759"/>
<dbReference type="CDD" id="cd06409">
    <property type="entry name" value="PB1_MUG70"/>
    <property type="match status" value="1"/>
</dbReference>
<feature type="domain" description="CBS" evidence="5">
    <location>
        <begin position="84"/>
        <end position="142"/>
    </location>
</feature>
<feature type="domain" description="CBS" evidence="5">
    <location>
        <begin position="256"/>
        <end position="312"/>
    </location>
</feature>
<dbReference type="PROSITE" id="PS51371">
    <property type="entry name" value="CBS"/>
    <property type="match status" value="4"/>
</dbReference>
<organism evidence="7 8">
    <name type="scientific">Saitoella complicata (strain BCRC 22490 / CBS 7301 / JCM 7358 / NBRC 10748 / NRRL Y-17804)</name>
    <dbReference type="NCBI Taxonomy" id="698492"/>
    <lineage>
        <taxon>Eukaryota</taxon>
        <taxon>Fungi</taxon>
        <taxon>Dikarya</taxon>
        <taxon>Ascomycota</taxon>
        <taxon>Taphrinomycotina</taxon>
        <taxon>Taphrinomycotina incertae sedis</taxon>
        <taxon>Saitoella</taxon>
    </lineage>
</organism>
<dbReference type="SUPFAM" id="SSF54631">
    <property type="entry name" value="CBS-domain pair"/>
    <property type="match status" value="2"/>
</dbReference>
<dbReference type="SMART" id="SM00666">
    <property type="entry name" value="PB1"/>
    <property type="match status" value="1"/>
</dbReference>
<keyword evidence="8" id="KW-1185">Reference proteome</keyword>